<dbReference type="InterPro" id="IPR036465">
    <property type="entry name" value="vWFA_dom_sf"/>
</dbReference>
<dbReference type="Pfam" id="PF17963">
    <property type="entry name" value="Big_9"/>
    <property type="match status" value="2"/>
</dbReference>
<dbReference type="InterPro" id="IPR018511">
    <property type="entry name" value="Hemolysin-typ_Ca-bd_CS"/>
</dbReference>
<evidence type="ECO:0000313" key="4">
    <source>
        <dbReference type="EMBL" id="PSV11518.1"/>
    </source>
</evidence>
<dbReference type="InterPro" id="IPR015919">
    <property type="entry name" value="Cadherin-like_sf"/>
</dbReference>
<evidence type="ECO:0008006" key="6">
    <source>
        <dbReference type="Google" id="ProtNLM"/>
    </source>
</evidence>
<comment type="caution">
    <text evidence="4">The sequence shown here is derived from an EMBL/GenBank/DDBJ whole genome shotgun (WGS) entry which is preliminary data.</text>
</comment>
<dbReference type="RefSeq" id="WP_107184833.1">
    <property type="nucleotide sequence ID" value="NZ_PYNS01000006.1"/>
</dbReference>
<dbReference type="InterPro" id="IPR011049">
    <property type="entry name" value="Serralysin-like_metalloprot_C"/>
</dbReference>
<dbReference type="InterPro" id="IPR002035">
    <property type="entry name" value="VWF_A"/>
</dbReference>
<dbReference type="InterPro" id="IPR001343">
    <property type="entry name" value="Hemolysn_Ca-bd"/>
</dbReference>
<dbReference type="Gene3D" id="2.150.10.10">
    <property type="entry name" value="Serralysin-like metalloprotease, C-terminal"/>
    <property type="match status" value="1"/>
</dbReference>
<dbReference type="NCBIfam" id="NF033682">
    <property type="entry name" value="retention_LapA"/>
    <property type="match status" value="1"/>
</dbReference>
<accession>A0A2T3KW86</accession>
<proteinExistence type="predicted"/>
<evidence type="ECO:0000259" key="3">
    <source>
        <dbReference type="PROSITE" id="PS50268"/>
    </source>
</evidence>
<dbReference type="Pfam" id="PF00353">
    <property type="entry name" value="HemolysinCabind"/>
    <property type="match status" value="3"/>
</dbReference>
<dbReference type="InterPro" id="IPR047777">
    <property type="entry name" value="LapA-like_RM"/>
</dbReference>
<dbReference type="PANTHER" id="PTHR34720">
    <property type="entry name" value="MICROCYSTIN DEPENDENT PROTEIN"/>
    <property type="match status" value="1"/>
</dbReference>
<gene>
    <name evidence="4" type="ORF">C0W93_08910</name>
</gene>
<dbReference type="Pfam" id="PF17803">
    <property type="entry name" value="Cadherin_4"/>
    <property type="match status" value="10"/>
</dbReference>
<feature type="domain" description="Cadherin" evidence="3">
    <location>
        <begin position="1398"/>
        <end position="1502"/>
    </location>
</feature>
<evidence type="ECO:0000259" key="2">
    <source>
        <dbReference type="PROSITE" id="PS50234"/>
    </source>
</evidence>
<dbReference type="SUPFAM" id="SSF51120">
    <property type="entry name" value="beta-Roll"/>
    <property type="match status" value="1"/>
</dbReference>
<feature type="domain" description="VWFA" evidence="2">
    <location>
        <begin position="1537"/>
        <end position="1739"/>
    </location>
</feature>
<dbReference type="Gene3D" id="3.40.50.410">
    <property type="entry name" value="von Willebrand factor, type A domain"/>
    <property type="match status" value="1"/>
</dbReference>
<dbReference type="PROSITE" id="PS00330">
    <property type="entry name" value="HEMOLYSIN_CALCIUM"/>
    <property type="match status" value="3"/>
</dbReference>
<dbReference type="PRINTS" id="PR00313">
    <property type="entry name" value="CABNDNGRPT"/>
</dbReference>
<dbReference type="Gene3D" id="2.60.40.1200">
    <property type="match status" value="8"/>
</dbReference>
<protein>
    <recommendedName>
        <fullName evidence="6">VWFA domain-containing protein</fullName>
    </recommendedName>
</protein>
<dbReference type="PROSITE" id="PS50268">
    <property type="entry name" value="CADHERIN_2"/>
    <property type="match status" value="1"/>
</dbReference>
<name>A0A2T3KW86_PHOLD</name>
<dbReference type="PANTHER" id="PTHR34720:SF9">
    <property type="entry name" value="BLR4714 PROTEIN"/>
    <property type="match status" value="1"/>
</dbReference>
<dbReference type="NCBIfam" id="NF012211">
    <property type="entry name" value="tand_rpt_95"/>
    <property type="match status" value="12"/>
</dbReference>
<organism evidence="4 5">
    <name type="scientific">Photobacterium leiognathi subsp. mandapamensis</name>
    <name type="common">Photobacterium mandapamensis</name>
    <dbReference type="NCBI Taxonomy" id="48408"/>
    <lineage>
        <taxon>Bacteria</taxon>
        <taxon>Pseudomonadati</taxon>
        <taxon>Pseudomonadota</taxon>
        <taxon>Gammaproteobacteria</taxon>
        <taxon>Vibrionales</taxon>
        <taxon>Vibrionaceae</taxon>
        <taxon>Photobacterium</taxon>
    </lineage>
</organism>
<dbReference type="SUPFAM" id="SSF49313">
    <property type="entry name" value="Cadherin-like"/>
    <property type="match status" value="1"/>
</dbReference>
<sequence length="1987" mass="212399">MKVFATSLAGKVQNIHGRVIINNNGAIETVVLGQFIPAGAVLKCDANATLTLTTDDHRHIFFDGQESHITPTVIDGRNTDVAAIQSLITSGDDPTKHAKASAAGNPTHAGGFGYVTLQRDGDEVLAKTDFSTSGQHRDEHLNTELFDIEVHQTGLVIKGETYTVPEDNKVVLNLLDNDTSVSGDPLSIHSINGTPLTGSDQTIVTEHGHITITADGTITFIPEPNFNGDVNVDYTVTDGTSEEHGQSTVIVTPVNDAPVANPDSFTTDEDTPITVDLIKNDSDVDGDKLTIKEINGTPVTPGHEQTIVVDNGKIVIAHDGGMTFIPSDNYHGDVTVPYTITDGDKTATSQVTIHVTPVNDAPVAMPEEVTTDEDTSITVDLIKNDSDIDGDKLTVKEINGTPVTPGHEQTIVVDHGKIVIAHDGGMTFVPSDNYHGDVTVPYTITDGDKTATSTVTIHVTPVNDAPVANPDSFTTGEDTSITVNLTKNDSDVDGDKLTVKEINGTPLTGGEQTVVVDNGKIVIADDGGMTFVPSDNYHGDVTVPYTITDGDKTATSTVTIHVTPINDAPVANPDSFTTDEDTSITVNLTKNDHDVDGDKLTVKEINGTTVTPGHEQTIVVDNGKIVIAHDGGMTFVPSDNYHGDVTVPYTITDGDKTATSTVTIHVTPVNDAPVANPDSFTTDEDTSITVNLIKNDSDIDGDKLTVKEINGIPLTGVEQTIVVDHGKIVIAHDGGMTFIPSDNYHGDVTVPYTITDGDKSAISTVTIHVTPVNDAPFANPDSFTTDEDTSITVDLTKNDSDVDGDKLTIKEINGTPLTGGEQTVVVDNGKIVIAHDGGMTFVPSDNYHGDVTVPYTITDGDKTATSTVTIHVTPINDAPVANPDSFTTGEDTSITVDLIKNDHDIDGDTVTIKEINGTPVTPGHEQTIVVDNGKIVIAHDGGMTFVPSDNYHGDVTVPYTITDGDKTATSTVTIHVTPVNDAPVANPDSFTTDEDTSITVNLIKNDSDIDGDKLTVKEINGIPLTGVEQTIVVDHGKIVIAHDGGMTFVPSDNYHGDVTVPYTITDGDKTATSTVTIHVTPVNDAPVANPDSFTTGEDTSITVDLIKNDSDVDGDKLTVKEINGTSLTGGEQTVVVDNGKIVIAHDGGMIFVPSDNYHGDVTVPYTITDGDKTATSTVTIHVTPVNDAPVANPDSFTTGEDTSITVDLIKNDHDVDGDTLTIKEINGTPVTPGHEQTIVVDNGKIVIAHDGGMTFVPSGNYHGDVTVPYTITDGDKTATSTVTIHVTPVNDAPIANPDSFTTDEDTSITVDLTKNDSDIDGDKLTVKEINGTSLTGGEQTIVVDNGKIVIAHDGDMTFVPNKDYNGTVDVNYTITDGDKSASSTATIHVTPINDAPVADGKQSFSYDENSTTKSVLGAVSANDPEHDELSFTISKGNEQGWFTIDNHGHIYLTDAGVKAEANDYEVGKVLHTLEVSVSDSHNTTSIQVDLTERDVNEVQTTYKEGSYGNDVLNGDSDNNIIISDKTGLQVVQGENYNIAFILDTSSSMYWGNDHQEVDGIRTAVIEIDKVLSNLKTLVSKENAAHINIGLIDFNTNAITHTIDLYKYHDGDLLKKFNENEIRHGGSSTNYEDAFKHTTEWFNSDAVLKNEGNNTTYFFTDGKPNTANSDGILEQLIHIDINKESLEAFDKLKVVSPSVEAIGIMNSVNASDLEPYDTDGKVHANINASEISDIVLGKETQLTQGDDIVHGRDGNDIIFGDIIKLDSHEDLQGFAALKEYIESKSHIGLDKLSNLDISDYIRTHIKEFDVSHQHDGNDVLYGDKGNDILFGQGGDDKIFGGEGNDIIIGGTGNDELTGGLGQDTFAWFNVHQTSVDTIKDFNVKEDHLDLTDLLHSVKDNELDNFLTLRQDGKNTDIAINNDGKGDIEQHIILDNVNSNDVVKNIGVITNDLLHSDGDKLILNTHQDLHAAMPEHHPLISIHHEEQIS</sequence>
<reference evidence="4 5" key="1">
    <citation type="submission" date="2018-03" db="EMBL/GenBank/DDBJ databases">
        <title>Whole genome sequencing of Histamine producing bacteria.</title>
        <authorList>
            <person name="Butler K."/>
        </authorList>
    </citation>
    <scope>NUCLEOTIDE SEQUENCE [LARGE SCALE GENOMIC DNA]</scope>
    <source>
        <strain evidence="4 5">Res.4.1</strain>
    </source>
</reference>
<dbReference type="SMART" id="SM00327">
    <property type="entry name" value="VWA"/>
    <property type="match status" value="1"/>
</dbReference>
<evidence type="ECO:0000256" key="1">
    <source>
        <dbReference type="ARBA" id="ARBA00022837"/>
    </source>
</evidence>
<keyword evidence="1" id="KW-0106">Calcium</keyword>
<dbReference type="EMBL" id="PYNS01000006">
    <property type="protein sequence ID" value="PSV11518.1"/>
    <property type="molecule type" value="Genomic_DNA"/>
</dbReference>
<dbReference type="Gene3D" id="2.60.40.2810">
    <property type="match status" value="1"/>
</dbReference>
<dbReference type="Gene3D" id="2.60.40.60">
    <property type="entry name" value="Cadherins"/>
    <property type="match status" value="1"/>
</dbReference>
<dbReference type="GO" id="GO:0007156">
    <property type="term" value="P:homophilic cell adhesion via plasma membrane adhesion molecules"/>
    <property type="evidence" value="ECO:0007669"/>
    <property type="project" value="InterPro"/>
</dbReference>
<dbReference type="Pfam" id="PF13519">
    <property type="entry name" value="VWA_2"/>
    <property type="match status" value="1"/>
</dbReference>
<dbReference type="InterPro" id="IPR002126">
    <property type="entry name" value="Cadherin-like_dom"/>
</dbReference>
<dbReference type="CDD" id="cd00198">
    <property type="entry name" value="vWFA"/>
    <property type="match status" value="1"/>
</dbReference>
<dbReference type="InterPro" id="IPR040853">
    <property type="entry name" value="RapA2_cadherin-like"/>
</dbReference>
<evidence type="ECO:0000313" key="5">
    <source>
        <dbReference type="Proteomes" id="UP000240530"/>
    </source>
</evidence>
<dbReference type="GO" id="GO:0016020">
    <property type="term" value="C:membrane"/>
    <property type="evidence" value="ECO:0007669"/>
    <property type="project" value="InterPro"/>
</dbReference>
<dbReference type="SUPFAM" id="SSF53300">
    <property type="entry name" value="vWA-like"/>
    <property type="match status" value="1"/>
</dbReference>
<dbReference type="GO" id="GO:0005509">
    <property type="term" value="F:calcium ion binding"/>
    <property type="evidence" value="ECO:0007669"/>
    <property type="project" value="InterPro"/>
</dbReference>
<dbReference type="PROSITE" id="PS50234">
    <property type="entry name" value="VWFA"/>
    <property type="match status" value="1"/>
</dbReference>
<dbReference type="Proteomes" id="UP000240530">
    <property type="component" value="Unassembled WGS sequence"/>
</dbReference>
<dbReference type="CDD" id="cd11304">
    <property type="entry name" value="Cadherin_repeat"/>
    <property type="match status" value="1"/>
</dbReference>